<dbReference type="EMBL" id="GBXM01054280">
    <property type="protein sequence ID" value="JAH54297.1"/>
    <property type="molecule type" value="Transcribed_RNA"/>
</dbReference>
<sequence length="54" mass="6044">MNVMSLHSFTSLHMNAKSTHLRHLNYVSLFGGLESPISLLTCMALDCDLRPNLL</sequence>
<proteinExistence type="predicted"/>
<accession>A0A0E9TLH3</accession>
<evidence type="ECO:0000313" key="1">
    <source>
        <dbReference type="EMBL" id="JAH54297.1"/>
    </source>
</evidence>
<protein>
    <submittedName>
        <fullName evidence="1">Uncharacterized protein</fullName>
    </submittedName>
</protein>
<organism evidence="1">
    <name type="scientific">Anguilla anguilla</name>
    <name type="common">European freshwater eel</name>
    <name type="synonym">Muraena anguilla</name>
    <dbReference type="NCBI Taxonomy" id="7936"/>
    <lineage>
        <taxon>Eukaryota</taxon>
        <taxon>Metazoa</taxon>
        <taxon>Chordata</taxon>
        <taxon>Craniata</taxon>
        <taxon>Vertebrata</taxon>
        <taxon>Euteleostomi</taxon>
        <taxon>Actinopterygii</taxon>
        <taxon>Neopterygii</taxon>
        <taxon>Teleostei</taxon>
        <taxon>Anguilliformes</taxon>
        <taxon>Anguillidae</taxon>
        <taxon>Anguilla</taxon>
    </lineage>
</organism>
<reference evidence="1" key="1">
    <citation type="submission" date="2014-11" db="EMBL/GenBank/DDBJ databases">
        <authorList>
            <person name="Amaro Gonzalez C."/>
        </authorList>
    </citation>
    <scope>NUCLEOTIDE SEQUENCE</scope>
</reference>
<dbReference type="AlphaFoldDB" id="A0A0E9TLH3"/>
<reference evidence="1" key="2">
    <citation type="journal article" date="2015" name="Fish Shellfish Immunol.">
        <title>Early steps in the European eel (Anguilla anguilla)-Vibrio vulnificus interaction in the gills: Role of the RtxA13 toxin.</title>
        <authorList>
            <person name="Callol A."/>
            <person name="Pajuelo D."/>
            <person name="Ebbesson L."/>
            <person name="Teles M."/>
            <person name="MacKenzie S."/>
            <person name="Amaro C."/>
        </authorList>
    </citation>
    <scope>NUCLEOTIDE SEQUENCE</scope>
</reference>
<name>A0A0E9TLH3_ANGAN</name>